<sequence>MASRHGCVARPCCFDRFTHSHVARQWQLINSRVGEKNFLVFTRSYHTAVLPSVVWARPKACPISRIHLWTLNYITLPSIDDFTCGKEVY</sequence>
<organism evidence="1 2">
    <name type="scientific">Gossypium barbadense</name>
    <name type="common">Sea Island cotton</name>
    <name type="synonym">Hibiscus barbadensis</name>
    <dbReference type="NCBI Taxonomy" id="3634"/>
    <lineage>
        <taxon>Eukaryota</taxon>
        <taxon>Viridiplantae</taxon>
        <taxon>Streptophyta</taxon>
        <taxon>Embryophyta</taxon>
        <taxon>Tracheophyta</taxon>
        <taxon>Spermatophyta</taxon>
        <taxon>Magnoliopsida</taxon>
        <taxon>eudicotyledons</taxon>
        <taxon>Gunneridae</taxon>
        <taxon>Pentapetalae</taxon>
        <taxon>rosids</taxon>
        <taxon>malvids</taxon>
        <taxon>Malvales</taxon>
        <taxon>Malvaceae</taxon>
        <taxon>Malvoideae</taxon>
        <taxon>Gossypium</taxon>
    </lineage>
</organism>
<name>A0A2P5WT45_GOSBA</name>
<proteinExistence type="predicted"/>
<dbReference type="Proteomes" id="UP000239757">
    <property type="component" value="Unassembled WGS sequence"/>
</dbReference>
<evidence type="ECO:0000313" key="2">
    <source>
        <dbReference type="Proteomes" id="UP000239757"/>
    </source>
</evidence>
<dbReference type="AlphaFoldDB" id="A0A2P5WT45"/>
<evidence type="ECO:0000313" key="1">
    <source>
        <dbReference type="EMBL" id="PPR94247.1"/>
    </source>
</evidence>
<accession>A0A2P5WT45</accession>
<gene>
    <name evidence="1" type="ORF">GOBAR_AA26425</name>
</gene>
<dbReference type="EMBL" id="KZ666588">
    <property type="protein sequence ID" value="PPR94247.1"/>
    <property type="molecule type" value="Genomic_DNA"/>
</dbReference>
<reference evidence="1 2" key="1">
    <citation type="submission" date="2015-01" db="EMBL/GenBank/DDBJ databases">
        <title>Genome of allotetraploid Gossypium barbadense reveals genomic plasticity and fiber elongation in cotton evolution.</title>
        <authorList>
            <person name="Chen X."/>
            <person name="Liu X."/>
            <person name="Zhao B."/>
            <person name="Zheng H."/>
            <person name="Hu Y."/>
            <person name="Lu G."/>
            <person name="Yang C."/>
            <person name="Chen J."/>
            <person name="Shan C."/>
            <person name="Zhang L."/>
            <person name="Zhou Y."/>
            <person name="Wang L."/>
            <person name="Guo W."/>
            <person name="Bai Y."/>
            <person name="Ruan J."/>
            <person name="Shangguan X."/>
            <person name="Mao Y."/>
            <person name="Jiang J."/>
            <person name="Zhu Y."/>
            <person name="Lei J."/>
            <person name="Kang H."/>
            <person name="Chen S."/>
            <person name="He X."/>
            <person name="Wang R."/>
            <person name="Wang Y."/>
            <person name="Chen J."/>
            <person name="Wang L."/>
            <person name="Yu S."/>
            <person name="Wang B."/>
            <person name="Wei J."/>
            <person name="Song S."/>
            <person name="Lu X."/>
            <person name="Gao Z."/>
            <person name="Gu W."/>
            <person name="Deng X."/>
            <person name="Ma D."/>
            <person name="Wang S."/>
            <person name="Liang W."/>
            <person name="Fang L."/>
            <person name="Cai C."/>
            <person name="Zhu X."/>
            <person name="Zhou B."/>
            <person name="Zhang Y."/>
            <person name="Chen Z."/>
            <person name="Xu S."/>
            <person name="Zhu R."/>
            <person name="Wang S."/>
            <person name="Zhang T."/>
            <person name="Zhao G."/>
        </authorList>
    </citation>
    <scope>NUCLEOTIDE SEQUENCE [LARGE SCALE GENOMIC DNA]</scope>
    <source>
        <strain evidence="2">cv. Xinhai21</strain>
        <tissue evidence="1">Leaf</tissue>
    </source>
</reference>
<protein>
    <submittedName>
        <fullName evidence="1">Uncharacterized protein</fullName>
    </submittedName>
</protein>